<dbReference type="RefSeq" id="WP_284722348.1">
    <property type="nucleotide sequence ID" value="NZ_BSND01000003.1"/>
</dbReference>
<keyword evidence="3" id="KW-1185">Reference proteome</keyword>
<dbReference type="EMBL" id="BSND01000003">
    <property type="protein sequence ID" value="GLP98689.1"/>
    <property type="molecule type" value="Genomic_DNA"/>
</dbReference>
<dbReference type="Proteomes" id="UP001161423">
    <property type="component" value="Unassembled WGS sequence"/>
</dbReference>
<feature type="coiled-coil region" evidence="1">
    <location>
        <begin position="33"/>
        <end position="60"/>
    </location>
</feature>
<evidence type="ECO:0000313" key="3">
    <source>
        <dbReference type="Proteomes" id="UP001161423"/>
    </source>
</evidence>
<sequence length="164" mass="18748">MNWLIIAVFAASCSASFFVGYDYRDRGVQAEMAKAISKALEDADEQYEKDRQQELELIEKQKKTEIVYKTITKEVPKYVPVIQQKDSDCNLSNGTVRLFNSAARDEMPETTSVDADTDTRPSTITEADLIDYGLVTIKQYNKAKNQCNALMDWFHSVEKKEKNE</sequence>
<name>A0ABQ5TT27_9GAMM</name>
<reference evidence="2" key="1">
    <citation type="journal article" date="2014" name="Int. J. Syst. Evol. Microbiol.">
        <title>Complete genome of a new Firmicutes species belonging to the dominant human colonic microbiota ('Ruminococcus bicirculans') reveals two chromosomes and a selective capacity to utilize plant glucans.</title>
        <authorList>
            <consortium name="NISC Comparative Sequencing Program"/>
            <person name="Wegmann U."/>
            <person name="Louis P."/>
            <person name="Goesmann A."/>
            <person name="Henrissat B."/>
            <person name="Duncan S.H."/>
            <person name="Flint H.J."/>
        </authorList>
    </citation>
    <scope>NUCLEOTIDE SEQUENCE</scope>
    <source>
        <strain evidence="2">NBRC 102424</strain>
    </source>
</reference>
<comment type="caution">
    <text evidence="2">The sequence shown here is derived from an EMBL/GenBank/DDBJ whole genome shotgun (WGS) entry which is preliminary data.</text>
</comment>
<evidence type="ECO:0000256" key="1">
    <source>
        <dbReference type="SAM" id="Coils"/>
    </source>
</evidence>
<reference evidence="2" key="2">
    <citation type="submission" date="2023-01" db="EMBL/GenBank/DDBJ databases">
        <title>Draft genome sequence of Methylophaga thalassica strain NBRC 102424.</title>
        <authorList>
            <person name="Sun Q."/>
            <person name="Mori K."/>
        </authorList>
    </citation>
    <scope>NUCLEOTIDE SEQUENCE</scope>
    <source>
        <strain evidence="2">NBRC 102424</strain>
    </source>
</reference>
<protein>
    <submittedName>
        <fullName evidence="2">Uncharacterized protein</fullName>
    </submittedName>
</protein>
<evidence type="ECO:0000313" key="2">
    <source>
        <dbReference type="EMBL" id="GLP98689.1"/>
    </source>
</evidence>
<organism evidence="2 3">
    <name type="scientific">Methylophaga thalassica</name>
    <dbReference type="NCBI Taxonomy" id="40223"/>
    <lineage>
        <taxon>Bacteria</taxon>
        <taxon>Pseudomonadati</taxon>
        <taxon>Pseudomonadota</taxon>
        <taxon>Gammaproteobacteria</taxon>
        <taxon>Thiotrichales</taxon>
        <taxon>Piscirickettsiaceae</taxon>
        <taxon>Methylophaga</taxon>
    </lineage>
</organism>
<gene>
    <name evidence="2" type="ORF">GCM10007891_05430</name>
</gene>
<proteinExistence type="predicted"/>
<accession>A0ABQ5TT27</accession>
<keyword evidence="1" id="KW-0175">Coiled coil</keyword>